<accession>A0A844GWP8</accession>
<proteinExistence type="predicted"/>
<keyword evidence="3" id="KW-0472">Membrane</keyword>
<name>A0A844GWP8_9CHRO</name>
<dbReference type="Proteomes" id="UP000437131">
    <property type="component" value="Unassembled WGS sequence"/>
</dbReference>
<dbReference type="Gene3D" id="3.40.50.10610">
    <property type="entry name" value="ABC-type transport auxiliary lipoprotein component"/>
    <property type="match status" value="1"/>
</dbReference>
<evidence type="ECO:0000256" key="2">
    <source>
        <dbReference type="ARBA" id="ARBA00022729"/>
    </source>
</evidence>
<gene>
    <name evidence="7" type="ORF">GGC33_09990</name>
</gene>
<protein>
    <submittedName>
        <fullName evidence="7">Penicillin-binding protein activator LpoB</fullName>
    </submittedName>
</protein>
<dbReference type="EMBL" id="WMIA01000011">
    <property type="protein sequence ID" value="MTF39259.1"/>
    <property type="molecule type" value="Genomic_DNA"/>
</dbReference>
<keyword evidence="1" id="KW-1003">Cell membrane</keyword>
<dbReference type="Pfam" id="PF03783">
    <property type="entry name" value="CsgG"/>
    <property type="match status" value="1"/>
</dbReference>
<sequence>MKKHFYPKNFSFLLIGILLSAFAIETNINFVKANPSPSIVAQTTNDEKIRVAVLDFDYSAVSNPTWLSYFNGGAKGVSDMIVNQLVETGKYRVIERSRLDAILAEQNLGASGRVDASTAAEIGRLLGVEMVVIGSVTQFDIEKRGSNFGLFGVSVGNESSEAYVTLNSRIVNTNTGEILMTAEGKGVANQSDDNVRVFTIGGGTSTSNETKLLTVATQEAVKGIVSKMSENEAKLAAVPKVLPNIDAVVADVSGGTVVLNKGSQDGYRTGMKVSIERVGKEIKDPETGKVIRRLTTAIGVVELYDVDTSSSLGKIISGNGFKVGDVATPKE</sequence>
<evidence type="ECO:0000256" key="5">
    <source>
        <dbReference type="ARBA" id="ARBA00023288"/>
    </source>
</evidence>
<reference evidence="7 8" key="1">
    <citation type="submission" date="2019-11" db="EMBL/GenBank/DDBJ databases">
        <title>Isolation of a new High Light Tolerant Cyanobacteria.</title>
        <authorList>
            <person name="Dobson Z."/>
            <person name="Vaughn N."/>
            <person name="Vaughn M."/>
            <person name="Fromme P."/>
            <person name="Mazor Y."/>
        </authorList>
    </citation>
    <scope>NUCLEOTIDE SEQUENCE [LARGE SCALE GENOMIC DNA]</scope>
    <source>
        <strain evidence="7 8">0216</strain>
    </source>
</reference>
<keyword evidence="4" id="KW-0564">Palmitate</keyword>
<evidence type="ECO:0000256" key="4">
    <source>
        <dbReference type="ARBA" id="ARBA00023139"/>
    </source>
</evidence>
<dbReference type="InterPro" id="IPR005534">
    <property type="entry name" value="Curli_assmbl/transp-comp_CsgG"/>
</dbReference>
<feature type="signal peptide" evidence="6">
    <location>
        <begin position="1"/>
        <end position="23"/>
    </location>
</feature>
<keyword evidence="5" id="KW-0449">Lipoprotein</keyword>
<evidence type="ECO:0000313" key="8">
    <source>
        <dbReference type="Proteomes" id="UP000437131"/>
    </source>
</evidence>
<dbReference type="AlphaFoldDB" id="A0A844GWP8"/>
<feature type="chain" id="PRO_5032967440" evidence="6">
    <location>
        <begin position="24"/>
        <end position="331"/>
    </location>
</feature>
<keyword evidence="2 6" id="KW-0732">Signal</keyword>
<organism evidence="7 8">
    <name type="scientific">Cyanobacterium aponinum 0216</name>
    <dbReference type="NCBI Taxonomy" id="2676140"/>
    <lineage>
        <taxon>Bacteria</taxon>
        <taxon>Bacillati</taxon>
        <taxon>Cyanobacteriota</taxon>
        <taxon>Cyanophyceae</taxon>
        <taxon>Oscillatoriophycideae</taxon>
        <taxon>Chroococcales</taxon>
        <taxon>Geminocystaceae</taxon>
        <taxon>Cyanobacterium</taxon>
    </lineage>
</organism>
<evidence type="ECO:0000256" key="1">
    <source>
        <dbReference type="ARBA" id="ARBA00022475"/>
    </source>
</evidence>
<comment type="caution">
    <text evidence="7">The sequence shown here is derived from an EMBL/GenBank/DDBJ whole genome shotgun (WGS) entry which is preliminary data.</text>
</comment>
<evidence type="ECO:0000256" key="6">
    <source>
        <dbReference type="SAM" id="SignalP"/>
    </source>
</evidence>
<dbReference type="GO" id="GO:0030288">
    <property type="term" value="C:outer membrane-bounded periplasmic space"/>
    <property type="evidence" value="ECO:0007669"/>
    <property type="project" value="InterPro"/>
</dbReference>
<dbReference type="RefSeq" id="WP_015220831.1">
    <property type="nucleotide sequence ID" value="NZ_WMIA01000011.1"/>
</dbReference>
<evidence type="ECO:0000313" key="7">
    <source>
        <dbReference type="EMBL" id="MTF39259.1"/>
    </source>
</evidence>
<dbReference type="PANTHER" id="PTHR41164:SF1">
    <property type="entry name" value="CURLI PRODUCTION ASSEMBLY_TRANSPORT COMPONENT CSGG"/>
    <property type="match status" value="1"/>
</dbReference>
<dbReference type="PANTHER" id="PTHR41164">
    <property type="entry name" value="CURLI PRODUCTION ASSEMBLY/TRANSPORT COMPONENT CSGG"/>
    <property type="match status" value="1"/>
</dbReference>
<evidence type="ECO:0000256" key="3">
    <source>
        <dbReference type="ARBA" id="ARBA00023136"/>
    </source>
</evidence>